<dbReference type="PANTHER" id="PTHR46825:SF9">
    <property type="entry name" value="BETA-LACTAMASE-RELATED DOMAIN-CONTAINING PROTEIN"/>
    <property type="match status" value="1"/>
</dbReference>
<dbReference type="EMBL" id="BJMH01000035">
    <property type="protein sequence ID" value="GEB35200.1"/>
    <property type="molecule type" value="Genomic_DNA"/>
</dbReference>
<accession>A0A4Y3PL20</accession>
<reference evidence="3 4" key="1">
    <citation type="submission" date="2019-06" db="EMBL/GenBank/DDBJ databases">
        <title>Whole genome shotgun sequence of Brevibacillus parabrevis NBRC 12334.</title>
        <authorList>
            <person name="Hosoyama A."/>
            <person name="Uohara A."/>
            <person name="Ohji S."/>
            <person name="Ichikawa N."/>
        </authorList>
    </citation>
    <scope>NUCLEOTIDE SEQUENCE [LARGE SCALE GENOMIC DNA]</scope>
    <source>
        <strain evidence="3 4">NBRC 12334</strain>
    </source>
</reference>
<dbReference type="InterPro" id="IPR012338">
    <property type="entry name" value="Beta-lactam/transpept-like"/>
</dbReference>
<comment type="caution">
    <text evidence="3">The sequence shown here is derived from an EMBL/GenBank/DDBJ whole genome shotgun (WGS) entry which is preliminary data.</text>
</comment>
<name>A0A4Y3PL20_BREPA</name>
<organism evidence="3 4">
    <name type="scientific">Brevibacillus parabrevis</name>
    <dbReference type="NCBI Taxonomy" id="54914"/>
    <lineage>
        <taxon>Bacteria</taxon>
        <taxon>Bacillati</taxon>
        <taxon>Bacillota</taxon>
        <taxon>Bacilli</taxon>
        <taxon>Bacillales</taxon>
        <taxon>Paenibacillaceae</taxon>
        <taxon>Brevibacillus</taxon>
    </lineage>
</organism>
<dbReference type="InterPro" id="IPR001466">
    <property type="entry name" value="Beta-lactam-related"/>
</dbReference>
<dbReference type="InterPro" id="IPR021860">
    <property type="entry name" value="Peptidase_S12_Pab87-rel_C"/>
</dbReference>
<dbReference type="Gene3D" id="3.40.710.10">
    <property type="entry name" value="DD-peptidase/beta-lactamase superfamily"/>
    <property type="match status" value="1"/>
</dbReference>
<feature type="domain" description="Peptidase S12 Pab87-related C-terminal" evidence="2">
    <location>
        <begin position="386"/>
        <end position="461"/>
    </location>
</feature>
<dbReference type="AlphaFoldDB" id="A0A4Y3PL20"/>
<dbReference type="Pfam" id="PF11954">
    <property type="entry name" value="DUF3471"/>
    <property type="match status" value="1"/>
</dbReference>
<proteinExistence type="predicted"/>
<sequence>MDEQMKMFEEYARLLLEEAQAPGAAIGVARGGKLLYQKTFGYRNREEQLPLSLDTVFGIASITKSFTCVAIMQLQEAGKLSVHDPVIRYLPEFRTGDDELTKRITIHHFMAHTPGMAPMPYLDGAMKRSMEQDPAIIGTEAEEELKTVPYLDTYEEVLQAIAGFEGKPLSEPGEAFSYNNDAYGLLGAIIERTSGQTYEQYVKQHILQPLGMQRTVFAVEELADKDDVTVLYTNKKVDGNNEVIAAPYWHDAPAMRAAGFLKSTVNDLLRYLQIFRPDAEDNRANILSSDSIRQMLAPHARCDGHRSYGYGLMVSPAFPEGLMLEHGGSLKGISSHIFSVPSMELTGVVLANLDGVSVRELVVALLNTLAQRPPAAPLYTYAPYELASEQLSEYIGNYRSAEWLNTVIEEREGKLQLLVDGLAYPLTPVDKDSFVFKRRDSTVWIDFFRDREGKVVRMSYALRQLTKASDKAEGEK</sequence>
<evidence type="ECO:0000259" key="1">
    <source>
        <dbReference type="Pfam" id="PF00144"/>
    </source>
</evidence>
<keyword evidence="4" id="KW-1185">Reference proteome</keyword>
<gene>
    <name evidence="3" type="ORF">BPA01_47800</name>
</gene>
<evidence type="ECO:0000259" key="2">
    <source>
        <dbReference type="Pfam" id="PF11954"/>
    </source>
</evidence>
<dbReference type="SUPFAM" id="SSF56601">
    <property type="entry name" value="beta-lactamase/transpeptidase-like"/>
    <property type="match status" value="1"/>
</dbReference>
<evidence type="ECO:0000313" key="4">
    <source>
        <dbReference type="Proteomes" id="UP000316882"/>
    </source>
</evidence>
<protein>
    <recommendedName>
        <fullName evidence="5">Serine hydrolase</fullName>
    </recommendedName>
</protein>
<feature type="domain" description="Beta-lactamase-related" evidence="1">
    <location>
        <begin position="11"/>
        <end position="355"/>
    </location>
</feature>
<dbReference type="Gene3D" id="2.40.128.600">
    <property type="match status" value="1"/>
</dbReference>
<dbReference type="Proteomes" id="UP000316882">
    <property type="component" value="Unassembled WGS sequence"/>
</dbReference>
<dbReference type="InterPro" id="IPR050491">
    <property type="entry name" value="AmpC-like"/>
</dbReference>
<evidence type="ECO:0008006" key="5">
    <source>
        <dbReference type="Google" id="ProtNLM"/>
    </source>
</evidence>
<dbReference type="PANTHER" id="PTHR46825">
    <property type="entry name" value="D-ALANYL-D-ALANINE-CARBOXYPEPTIDASE/ENDOPEPTIDASE AMPH"/>
    <property type="match status" value="1"/>
</dbReference>
<dbReference type="RefSeq" id="WP_233454185.1">
    <property type="nucleotide sequence ID" value="NZ_BJMH01000035.1"/>
</dbReference>
<evidence type="ECO:0000313" key="3">
    <source>
        <dbReference type="EMBL" id="GEB35200.1"/>
    </source>
</evidence>
<dbReference type="STRING" id="54914.AV540_20280"/>
<dbReference type="Pfam" id="PF00144">
    <property type="entry name" value="Beta-lactamase"/>
    <property type="match status" value="1"/>
</dbReference>